<evidence type="ECO:0000259" key="1">
    <source>
        <dbReference type="Pfam" id="PF01637"/>
    </source>
</evidence>
<keyword evidence="4" id="KW-1185">Reference proteome</keyword>
<feature type="domain" description="DUF234" evidence="2">
    <location>
        <begin position="313"/>
        <end position="409"/>
    </location>
</feature>
<dbReference type="Gene3D" id="3.40.50.300">
    <property type="entry name" value="P-loop containing nucleotide triphosphate hydrolases"/>
    <property type="match status" value="1"/>
</dbReference>
<feature type="domain" description="ATPase" evidence="1">
    <location>
        <begin position="4"/>
        <end position="202"/>
    </location>
</feature>
<dbReference type="InterPro" id="IPR027417">
    <property type="entry name" value="P-loop_NTPase"/>
</dbReference>
<dbReference type="PATRIC" id="fig|1392998.3.peg.1661"/>
<dbReference type="InterPro" id="IPR011335">
    <property type="entry name" value="Restrct_endonuc-II-like"/>
</dbReference>
<dbReference type="SUPFAM" id="SSF46785">
    <property type="entry name" value="Winged helix' DNA-binding domain"/>
    <property type="match status" value="1"/>
</dbReference>
<dbReference type="Pfam" id="PF01637">
    <property type="entry name" value="ATPase_2"/>
    <property type="match status" value="1"/>
</dbReference>
<dbReference type="OrthoDB" id="132045at2157"/>
<dbReference type="PANTHER" id="PTHR34704">
    <property type="entry name" value="ATPASE"/>
    <property type="match status" value="1"/>
</dbReference>
<dbReference type="InterPro" id="IPR004256">
    <property type="entry name" value="DUF234"/>
</dbReference>
<evidence type="ECO:0000313" key="3">
    <source>
        <dbReference type="EMBL" id="KCZ72253.1"/>
    </source>
</evidence>
<name>A0A062V6M9_9EURY</name>
<dbReference type="Pfam" id="PF03008">
    <property type="entry name" value="DUF234"/>
    <property type="match status" value="1"/>
</dbReference>
<dbReference type="PANTHER" id="PTHR34704:SF2">
    <property type="entry name" value="ATPASE"/>
    <property type="match status" value="1"/>
</dbReference>
<sequence>MVGFIDRKNEIRILEDIYRSSSSSLVVIYGRRRVGKTELSREFIKGKKAVYIFIEIKPEALIFKDIEDSFGEILKIKPRIDSWDDFFNLIFKQKEKLTLVFDEFQNLSKVNPGIFSKFQKHWDLNHNESQHMFLIIGSYVGMIKKIFKDTKEPLFGRATMLFNLKPFNFFDSYAFLSAFFDLEIENASKFYFIFGGVPKYLLLAGQIGTGDPVETFKKLFIDTKILAEEGKNILTLEFGSEHRSYFSILEAISSGNSTPKEISDYTGLQPGAVSKYLYELVNNYEIVIREKPVIMSRTRDTRYFLLDNFFNFWFRFIYRNSRLLEINPERAFELIMKDINSYFGKAFEKLAAEFLIEMNRKGLLDFEFMDIGRWWHRNEEIDIITLNREKKEISFFKCKWSSLNNKEVEIVLAKLKRKAELVKWHNARRKERYGIIAKDIKDKEKLKSMGYLVFDLRDFSTFLLSRRQEFFLRHP</sequence>
<evidence type="ECO:0000313" key="4">
    <source>
        <dbReference type="Proteomes" id="UP000027153"/>
    </source>
</evidence>
<reference evidence="3 4" key="1">
    <citation type="journal article" date="2013" name="Nature">
        <title>Anaerobic oxidation of methane coupled to nitrate reduction in a novel archaeal lineage.</title>
        <authorList>
            <person name="Haroon M.F."/>
            <person name="Hu S."/>
            <person name="Shi Y."/>
            <person name="Imelfort M."/>
            <person name="Keller J."/>
            <person name="Hugenholtz P."/>
            <person name="Yuan Z."/>
            <person name="Tyson G.W."/>
        </authorList>
    </citation>
    <scope>NUCLEOTIDE SEQUENCE [LARGE SCALE GENOMIC DNA]</scope>
    <source>
        <strain evidence="3 4">ANME-2d</strain>
    </source>
</reference>
<protein>
    <submittedName>
        <fullName evidence="3">Putative ATPase (AAA+ superfamily)</fullName>
    </submittedName>
</protein>
<dbReference type="RefSeq" id="WP_048090340.1">
    <property type="nucleotide sequence ID" value="NZ_JMIY01000003.1"/>
</dbReference>
<accession>A0A062V6M9</accession>
<dbReference type="AlphaFoldDB" id="A0A062V6M9"/>
<evidence type="ECO:0000259" key="2">
    <source>
        <dbReference type="Pfam" id="PF03008"/>
    </source>
</evidence>
<dbReference type="EMBL" id="JMIY01000003">
    <property type="protein sequence ID" value="KCZ72253.1"/>
    <property type="molecule type" value="Genomic_DNA"/>
</dbReference>
<gene>
    <name evidence="3" type="ORF">ANME2D_01658</name>
</gene>
<dbReference type="SUPFAM" id="SSF52540">
    <property type="entry name" value="P-loop containing nucleoside triphosphate hydrolases"/>
    <property type="match status" value="1"/>
</dbReference>
<dbReference type="GO" id="GO:0005524">
    <property type="term" value="F:ATP binding"/>
    <property type="evidence" value="ECO:0007669"/>
    <property type="project" value="InterPro"/>
</dbReference>
<dbReference type="InterPro" id="IPR036390">
    <property type="entry name" value="WH_DNA-bd_sf"/>
</dbReference>
<comment type="caution">
    <text evidence="3">The sequence shown here is derived from an EMBL/GenBank/DDBJ whole genome shotgun (WGS) entry which is preliminary data.</text>
</comment>
<dbReference type="SUPFAM" id="SSF52980">
    <property type="entry name" value="Restriction endonuclease-like"/>
    <property type="match status" value="1"/>
</dbReference>
<dbReference type="InterPro" id="IPR011579">
    <property type="entry name" value="ATPase_dom"/>
</dbReference>
<dbReference type="Proteomes" id="UP000027153">
    <property type="component" value="Unassembled WGS sequence"/>
</dbReference>
<proteinExistence type="predicted"/>
<organism evidence="3 4">
    <name type="scientific">Candidatus Methanoperedens nitratireducens</name>
    <dbReference type="NCBI Taxonomy" id="1392998"/>
    <lineage>
        <taxon>Archaea</taxon>
        <taxon>Methanobacteriati</taxon>
        <taxon>Methanobacteriota</taxon>
        <taxon>Stenosarchaea group</taxon>
        <taxon>Methanomicrobia</taxon>
        <taxon>Methanosarcinales</taxon>
        <taxon>ANME-2 cluster</taxon>
        <taxon>Candidatus Methanoperedentaceae</taxon>
        <taxon>Candidatus Methanoperedens</taxon>
    </lineage>
</organism>